<proteinExistence type="predicted"/>
<feature type="region of interest" description="Disordered" evidence="1">
    <location>
        <begin position="109"/>
        <end position="129"/>
    </location>
</feature>
<name>A0AAW0PHJ9_9GOBI</name>
<dbReference type="AlphaFoldDB" id="A0AAW0PHJ9"/>
<sequence length="164" mass="18727">MNGHFVSFSKKCACQSSGRVCVCEGHVPVEHVRVKTDLLGKQTAVIAVRELFMESNTRPSQYEQCFCISQYQLLVCSQPAHTSVTEVKLERKCTEEINKHRQTRSLKRALLSSSSAVKAKTRSPRRANEGKQNISTPLFIYLILYIYLIEKYNVFKLYFSIVSV</sequence>
<dbReference type="Proteomes" id="UP001460270">
    <property type="component" value="Unassembled WGS sequence"/>
</dbReference>
<feature type="compositionally biased region" description="Low complexity" evidence="1">
    <location>
        <begin position="109"/>
        <end position="118"/>
    </location>
</feature>
<accession>A0AAW0PHJ9</accession>
<organism evidence="2 3">
    <name type="scientific">Mugilogobius chulae</name>
    <name type="common">yellowstripe goby</name>
    <dbReference type="NCBI Taxonomy" id="88201"/>
    <lineage>
        <taxon>Eukaryota</taxon>
        <taxon>Metazoa</taxon>
        <taxon>Chordata</taxon>
        <taxon>Craniata</taxon>
        <taxon>Vertebrata</taxon>
        <taxon>Euteleostomi</taxon>
        <taxon>Actinopterygii</taxon>
        <taxon>Neopterygii</taxon>
        <taxon>Teleostei</taxon>
        <taxon>Neoteleostei</taxon>
        <taxon>Acanthomorphata</taxon>
        <taxon>Gobiaria</taxon>
        <taxon>Gobiiformes</taxon>
        <taxon>Gobioidei</taxon>
        <taxon>Gobiidae</taxon>
        <taxon>Gobionellinae</taxon>
        <taxon>Mugilogobius</taxon>
    </lineage>
</organism>
<evidence type="ECO:0000256" key="1">
    <source>
        <dbReference type="SAM" id="MobiDB-lite"/>
    </source>
</evidence>
<comment type="caution">
    <text evidence="2">The sequence shown here is derived from an EMBL/GenBank/DDBJ whole genome shotgun (WGS) entry which is preliminary data.</text>
</comment>
<protein>
    <submittedName>
        <fullName evidence="2">Uncharacterized protein</fullName>
    </submittedName>
</protein>
<keyword evidence="3" id="KW-1185">Reference proteome</keyword>
<evidence type="ECO:0000313" key="2">
    <source>
        <dbReference type="EMBL" id="KAK7929212.1"/>
    </source>
</evidence>
<gene>
    <name evidence="2" type="ORF">WMY93_005607</name>
</gene>
<evidence type="ECO:0000313" key="3">
    <source>
        <dbReference type="Proteomes" id="UP001460270"/>
    </source>
</evidence>
<reference evidence="3" key="1">
    <citation type="submission" date="2024-04" db="EMBL/GenBank/DDBJ databases">
        <title>Salinicola lusitanus LLJ914,a marine bacterium isolated from the Okinawa Trough.</title>
        <authorList>
            <person name="Li J."/>
        </authorList>
    </citation>
    <scope>NUCLEOTIDE SEQUENCE [LARGE SCALE GENOMIC DNA]</scope>
</reference>
<dbReference type="EMBL" id="JBBPFD010000004">
    <property type="protein sequence ID" value="KAK7929212.1"/>
    <property type="molecule type" value="Genomic_DNA"/>
</dbReference>